<gene>
    <name evidence="3" type="ORF">Fcan01_00466</name>
</gene>
<dbReference type="PANTHER" id="PTHR13078">
    <property type="entry name" value="PEROXISOMAL MULTIFUNCTIONAL ENZYME TYPE 2-RELATED"/>
    <property type="match status" value="1"/>
</dbReference>
<dbReference type="GO" id="GO:0005777">
    <property type="term" value="C:peroxisome"/>
    <property type="evidence" value="ECO:0007669"/>
    <property type="project" value="TreeGrafter"/>
</dbReference>
<dbReference type="AlphaFoldDB" id="A0A226F032"/>
<dbReference type="InterPro" id="IPR029069">
    <property type="entry name" value="HotDog_dom_sf"/>
</dbReference>
<evidence type="ECO:0000313" key="4">
    <source>
        <dbReference type="Proteomes" id="UP000198287"/>
    </source>
</evidence>
<accession>A0A226F032</accession>
<dbReference type="OrthoDB" id="60204at2759"/>
<dbReference type="GO" id="GO:0004300">
    <property type="term" value="F:enoyl-CoA hydratase activity"/>
    <property type="evidence" value="ECO:0007669"/>
    <property type="project" value="TreeGrafter"/>
</dbReference>
<proteinExistence type="predicted"/>
<evidence type="ECO:0000259" key="2">
    <source>
        <dbReference type="Pfam" id="PF22622"/>
    </source>
</evidence>
<dbReference type="GO" id="GO:0006635">
    <property type="term" value="P:fatty acid beta-oxidation"/>
    <property type="evidence" value="ECO:0007669"/>
    <property type="project" value="TreeGrafter"/>
</dbReference>
<dbReference type="EMBL" id="LNIX01000001">
    <property type="protein sequence ID" value="OXA62276.1"/>
    <property type="molecule type" value="Genomic_DNA"/>
</dbReference>
<dbReference type="OMA" id="FKHTDQE"/>
<feature type="region of interest" description="Disordered" evidence="1">
    <location>
        <begin position="207"/>
        <end position="231"/>
    </location>
</feature>
<comment type="caution">
    <text evidence="3">The sequence shown here is derived from an EMBL/GenBank/DDBJ whole genome shotgun (WGS) entry which is preliminary data.</text>
</comment>
<dbReference type="SUPFAM" id="SSF54637">
    <property type="entry name" value="Thioesterase/thiol ester dehydrase-isomerase"/>
    <property type="match status" value="2"/>
</dbReference>
<dbReference type="Proteomes" id="UP000198287">
    <property type="component" value="Unassembled WGS sequence"/>
</dbReference>
<evidence type="ECO:0000313" key="3">
    <source>
        <dbReference type="EMBL" id="OXA62276.1"/>
    </source>
</evidence>
<dbReference type="Pfam" id="PF22622">
    <property type="entry name" value="MFE-2_hydrat-2_N"/>
    <property type="match status" value="1"/>
</dbReference>
<sequence length="361" mass="40850">MFRLGQLASIFGGRNLFIMQQSTRFASIISDGRGKCDESFDSNYKMCFGPSSESHLGIKDVTKENVWGYKFPQVCLKYGKEDSIQHALAGRTVGIDASYPNSSRYLDRGDKSLHVLPTFLLPLANKILMELSRQSQIIPNDRTVHGEIYIKMLHPLEPEGEIWYDLELVDILDKGKGTLYCYNFHGTDTTGTKIFLIEYQMYEIGTGSDSSSGKGRPTRSEKVIPILPPPQGKEPDVVFPFTVVPFDPKYFDEEGSPLAKNVSIYSTQHYKQYYSITDKLRPEPRCHGRYYLGGVIQSIFKYFGDGDASKFKSVKTRLAYPVSPGETILTKAWHLGERIQFETFSKQNGKCVLQASYIDLD</sequence>
<dbReference type="PANTHER" id="PTHR13078:SF56">
    <property type="entry name" value="PEROXISOMAL MULTIFUNCTIONAL ENZYME TYPE 2"/>
    <property type="match status" value="1"/>
</dbReference>
<keyword evidence="4" id="KW-1185">Reference proteome</keyword>
<name>A0A226F032_FOLCA</name>
<organism evidence="3 4">
    <name type="scientific">Folsomia candida</name>
    <name type="common">Springtail</name>
    <dbReference type="NCBI Taxonomy" id="158441"/>
    <lineage>
        <taxon>Eukaryota</taxon>
        <taxon>Metazoa</taxon>
        <taxon>Ecdysozoa</taxon>
        <taxon>Arthropoda</taxon>
        <taxon>Hexapoda</taxon>
        <taxon>Collembola</taxon>
        <taxon>Entomobryomorpha</taxon>
        <taxon>Isotomoidea</taxon>
        <taxon>Isotomidae</taxon>
        <taxon>Proisotominae</taxon>
        <taxon>Folsomia</taxon>
    </lineage>
</organism>
<evidence type="ECO:0000256" key="1">
    <source>
        <dbReference type="SAM" id="MobiDB-lite"/>
    </source>
</evidence>
<dbReference type="GO" id="GO:0044594">
    <property type="term" value="F:17-beta-hydroxysteroid dehydrogenase (NAD+) activity"/>
    <property type="evidence" value="ECO:0007669"/>
    <property type="project" value="TreeGrafter"/>
</dbReference>
<dbReference type="Gene3D" id="3.10.129.10">
    <property type="entry name" value="Hotdog Thioesterase"/>
    <property type="match status" value="1"/>
</dbReference>
<dbReference type="GO" id="GO:0003857">
    <property type="term" value="F:(3S)-3-hydroxyacyl-CoA dehydrogenase (NAD+) activity"/>
    <property type="evidence" value="ECO:0007669"/>
    <property type="project" value="TreeGrafter"/>
</dbReference>
<protein>
    <submittedName>
        <fullName evidence="3">Peroxisomal multifunctional enzyme type 2</fullName>
    </submittedName>
</protein>
<dbReference type="InterPro" id="IPR054357">
    <property type="entry name" value="MFE-2_N"/>
</dbReference>
<reference evidence="3 4" key="1">
    <citation type="submission" date="2015-12" db="EMBL/GenBank/DDBJ databases">
        <title>The genome of Folsomia candida.</title>
        <authorList>
            <person name="Faddeeva A."/>
            <person name="Derks M.F."/>
            <person name="Anvar Y."/>
            <person name="Smit S."/>
            <person name="Van Straalen N."/>
            <person name="Roelofs D."/>
        </authorList>
    </citation>
    <scope>NUCLEOTIDE SEQUENCE [LARGE SCALE GENOMIC DNA]</scope>
    <source>
        <strain evidence="3 4">VU population</strain>
        <tissue evidence="3">Whole body</tissue>
    </source>
</reference>
<dbReference type="STRING" id="158441.A0A226F032"/>
<feature type="domain" description="Peroxisomal multifunctional enzyme type 2-like N-terminal" evidence="2">
    <location>
        <begin position="78"/>
        <end position="199"/>
    </location>
</feature>